<evidence type="ECO:0000313" key="9">
    <source>
        <dbReference type="EMBL" id="MFC4136020.1"/>
    </source>
</evidence>
<evidence type="ECO:0000313" key="10">
    <source>
        <dbReference type="Proteomes" id="UP001595816"/>
    </source>
</evidence>
<organism evidence="9 10">
    <name type="scientific">Hamadaea flava</name>
    <dbReference type="NCBI Taxonomy" id="1742688"/>
    <lineage>
        <taxon>Bacteria</taxon>
        <taxon>Bacillati</taxon>
        <taxon>Actinomycetota</taxon>
        <taxon>Actinomycetes</taxon>
        <taxon>Micromonosporales</taxon>
        <taxon>Micromonosporaceae</taxon>
        <taxon>Hamadaea</taxon>
    </lineage>
</organism>
<dbReference type="InterPro" id="IPR015500">
    <property type="entry name" value="Peptidase_S8_subtilisin-rel"/>
</dbReference>
<feature type="chain" id="PRO_5046241593" evidence="7">
    <location>
        <begin position="33"/>
        <end position="922"/>
    </location>
</feature>
<evidence type="ECO:0000256" key="2">
    <source>
        <dbReference type="ARBA" id="ARBA00022670"/>
    </source>
</evidence>
<dbReference type="PRINTS" id="PR00723">
    <property type="entry name" value="SUBTILISIN"/>
</dbReference>
<dbReference type="Proteomes" id="UP001595816">
    <property type="component" value="Unassembled WGS sequence"/>
</dbReference>
<dbReference type="SUPFAM" id="SSF49452">
    <property type="entry name" value="Starch-binding domain-like"/>
    <property type="match status" value="1"/>
</dbReference>
<keyword evidence="3 5" id="KW-0378">Hydrolase</keyword>
<feature type="active site" description="Charge relay system" evidence="5">
    <location>
        <position position="204"/>
    </location>
</feature>
<dbReference type="EMBL" id="JBHSAY010000028">
    <property type="protein sequence ID" value="MFC4136020.1"/>
    <property type="molecule type" value="Genomic_DNA"/>
</dbReference>
<evidence type="ECO:0000256" key="4">
    <source>
        <dbReference type="ARBA" id="ARBA00022825"/>
    </source>
</evidence>
<reference evidence="10" key="1">
    <citation type="journal article" date="2019" name="Int. J. Syst. Evol. Microbiol.">
        <title>The Global Catalogue of Microorganisms (GCM) 10K type strain sequencing project: providing services to taxonomists for standard genome sequencing and annotation.</title>
        <authorList>
            <consortium name="The Broad Institute Genomics Platform"/>
            <consortium name="The Broad Institute Genome Sequencing Center for Infectious Disease"/>
            <person name="Wu L."/>
            <person name="Ma J."/>
        </authorList>
    </citation>
    <scope>NUCLEOTIDE SEQUENCE [LARGE SCALE GENOMIC DNA]</scope>
    <source>
        <strain evidence="10">CGMCC 4.7289</strain>
    </source>
</reference>
<name>A0ABV8LY88_9ACTN</name>
<feature type="active site" description="Charge relay system" evidence="5">
    <location>
        <position position="250"/>
    </location>
</feature>
<evidence type="ECO:0000256" key="1">
    <source>
        <dbReference type="ARBA" id="ARBA00011073"/>
    </source>
</evidence>
<keyword evidence="2 5" id="KW-0645">Protease</keyword>
<keyword evidence="4 5" id="KW-0720">Serine protease</keyword>
<dbReference type="PANTHER" id="PTHR43806:SF11">
    <property type="entry name" value="CEREVISIN-RELATED"/>
    <property type="match status" value="1"/>
</dbReference>
<dbReference type="InterPro" id="IPR050131">
    <property type="entry name" value="Peptidase_S8_subtilisin-like"/>
</dbReference>
<feature type="region of interest" description="Disordered" evidence="6">
    <location>
        <begin position="32"/>
        <end position="56"/>
    </location>
</feature>
<comment type="caution">
    <text evidence="9">The sequence shown here is derived from an EMBL/GenBank/DDBJ whole genome shotgun (WGS) entry which is preliminary data.</text>
</comment>
<evidence type="ECO:0000259" key="8">
    <source>
        <dbReference type="Pfam" id="PF00082"/>
    </source>
</evidence>
<feature type="compositionally biased region" description="Basic and acidic residues" evidence="6">
    <location>
        <begin position="46"/>
        <end position="56"/>
    </location>
</feature>
<dbReference type="Pfam" id="PF21471">
    <property type="entry name" value="Reelin_subrepeat-B"/>
    <property type="match status" value="1"/>
</dbReference>
<dbReference type="InterPro" id="IPR036852">
    <property type="entry name" value="Peptidase_S8/S53_dom_sf"/>
</dbReference>
<evidence type="ECO:0000256" key="6">
    <source>
        <dbReference type="SAM" id="MobiDB-lite"/>
    </source>
</evidence>
<dbReference type="InterPro" id="IPR013320">
    <property type="entry name" value="ConA-like_dom_sf"/>
</dbReference>
<dbReference type="Gene3D" id="2.60.120.260">
    <property type="entry name" value="Galactose-binding domain-like"/>
    <property type="match status" value="1"/>
</dbReference>
<dbReference type="Gene3D" id="2.60.40.1120">
    <property type="entry name" value="Carboxypeptidase-like, regulatory domain"/>
    <property type="match status" value="1"/>
</dbReference>
<feature type="active site" description="Charge relay system" evidence="5">
    <location>
        <position position="421"/>
    </location>
</feature>
<dbReference type="PROSITE" id="PS00138">
    <property type="entry name" value="SUBTILASE_SER"/>
    <property type="match status" value="1"/>
</dbReference>
<feature type="domain" description="Peptidase S8/S53" evidence="8">
    <location>
        <begin position="195"/>
        <end position="477"/>
    </location>
</feature>
<dbReference type="PANTHER" id="PTHR43806">
    <property type="entry name" value="PEPTIDASE S8"/>
    <property type="match status" value="1"/>
</dbReference>
<dbReference type="PROSITE" id="PS51892">
    <property type="entry name" value="SUBTILASE"/>
    <property type="match status" value="1"/>
</dbReference>
<evidence type="ECO:0000256" key="3">
    <source>
        <dbReference type="ARBA" id="ARBA00022801"/>
    </source>
</evidence>
<dbReference type="InterPro" id="IPR000209">
    <property type="entry name" value="Peptidase_S8/S53_dom"/>
</dbReference>
<feature type="compositionally biased region" description="Low complexity" evidence="6">
    <location>
        <begin position="32"/>
        <end position="44"/>
    </location>
</feature>
<evidence type="ECO:0000256" key="7">
    <source>
        <dbReference type="SAM" id="SignalP"/>
    </source>
</evidence>
<dbReference type="Pfam" id="PF00082">
    <property type="entry name" value="Peptidase_S8"/>
    <property type="match status" value="1"/>
</dbReference>
<dbReference type="Gene3D" id="3.40.50.200">
    <property type="entry name" value="Peptidase S8/S53 domain"/>
    <property type="match status" value="1"/>
</dbReference>
<dbReference type="Pfam" id="PF13620">
    <property type="entry name" value="CarboxypepD_reg"/>
    <property type="match status" value="1"/>
</dbReference>
<dbReference type="InterPro" id="IPR049419">
    <property type="entry name" value="Reelin_subrepeat-B"/>
</dbReference>
<accession>A0ABV8LY88</accession>
<sequence length="922" mass="95755">MSVLSPRWRSAAAVLAVLATALAVTITAPATASPGATATSSKPTKTPKDKIRPDLRKQLDSKDQADFWVAFEAKADLSKTASIKDWNARGTAVAAALKATAAASQQSVRGTLDSAGVKYQSFWATNAIKVTGGKRALVEALATRAEVASVSPSFKVEPPKVTASATVAAATASAVEWGVANIRADEVWAQYGVHGEGITIASIDTGTQFDHPALVRQYRGNNGDGTFDHNYNWFDAAGTCGPVPCDNHGHGTHTMGTMVGDDGAGHQIGVAPGAKWITANGCCPDDTALIASGQWMLEPTDLNGQNPDASKRPNIINNSWGSTTPSDEPILEDISLAWTASGIFGIFANGNSGPACQTSGSPGSRVINYSVGAYDSSNAIASFSSRGSGQDGSIKPDISAPGASILSSLPGDRYEAWDGTSMATPHVAGTIALLWSAAGGLVGDIDETRALLDGTAIDSPDGQCGGTDADNNVFGEGRLDAVALLKSAPIGPVGRVAGTATDTAGTPIAGAQITVAGPVTRQLTTTADGAFASGILPIGTYTVSAKKYGYEVPSATVQITQDVTSTVALKLVPLPYKTVSGTITDGSGHGWPLYAKLRIDGYTEGPIFTDPVTGRYSVRLPASTAYQVHVFPQYDGYATSDRTVQLGDADLTYDLSLTADQSSCTAPGYRWNGIGEDFTGWTSGTTDGWTTSGQPAWRFDNPGYRTAPNDGGGRFAVADAAYAGVKRFDTTLTSPAYDLSAQDSPEISFDTAYYGSSNQRADVDVSVDGGKTWTNVWQKTTGNSFGRVTVALPQAAHRTGVRVRFHYQGRNGNWWALDNVFVGTHACVVTEGGLVVGFAKDTTGASVYATVARTAAAQEKTATVTTPIDSNLGDGLYWLFSSTTGPTELIATAATYTSATATVPVVKNAIVTQDWTLTKVGG</sequence>
<keyword evidence="10" id="KW-1185">Reference proteome</keyword>
<keyword evidence="7" id="KW-0732">Signal</keyword>
<dbReference type="InterPro" id="IPR023828">
    <property type="entry name" value="Peptidase_S8_Ser-AS"/>
</dbReference>
<proteinExistence type="inferred from homology"/>
<protein>
    <submittedName>
        <fullName evidence="9">S8 family serine peptidase</fullName>
    </submittedName>
</protein>
<dbReference type="InterPro" id="IPR013784">
    <property type="entry name" value="Carb-bd-like_fold"/>
</dbReference>
<dbReference type="SUPFAM" id="SSF49899">
    <property type="entry name" value="Concanavalin A-like lectins/glucanases"/>
    <property type="match status" value="1"/>
</dbReference>
<comment type="similarity">
    <text evidence="1 5">Belongs to the peptidase S8 family.</text>
</comment>
<gene>
    <name evidence="9" type="ORF">ACFOZ4_35900</name>
</gene>
<dbReference type="SUPFAM" id="SSF52743">
    <property type="entry name" value="Subtilisin-like"/>
    <property type="match status" value="1"/>
</dbReference>
<evidence type="ECO:0000256" key="5">
    <source>
        <dbReference type="PROSITE-ProRule" id="PRU01240"/>
    </source>
</evidence>
<dbReference type="RefSeq" id="WP_253762601.1">
    <property type="nucleotide sequence ID" value="NZ_JAMZDZ010000001.1"/>
</dbReference>
<feature type="signal peptide" evidence="7">
    <location>
        <begin position="1"/>
        <end position="32"/>
    </location>
</feature>